<evidence type="ECO:0000256" key="1">
    <source>
        <dbReference type="SAM" id="MobiDB-lite"/>
    </source>
</evidence>
<organism evidence="3 4">
    <name type="scientific">Erwinia amylovora NBRC 12687 = CFBP 1232</name>
    <dbReference type="NCBI Taxonomy" id="1219359"/>
    <lineage>
        <taxon>Bacteria</taxon>
        <taxon>Pseudomonadati</taxon>
        <taxon>Pseudomonadota</taxon>
        <taxon>Gammaproteobacteria</taxon>
        <taxon>Enterobacterales</taxon>
        <taxon>Erwiniaceae</taxon>
        <taxon>Erwinia</taxon>
    </lineage>
</organism>
<feature type="compositionally biased region" description="Basic and acidic residues" evidence="1">
    <location>
        <begin position="20"/>
        <end position="30"/>
    </location>
</feature>
<feature type="compositionally biased region" description="Basic and acidic residues" evidence="1">
    <location>
        <begin position="1"/>
        <end position="10"/>
    </location>
</feature>
<dbReference type="RefSeq" id="WP_004159880.1">
    <property type="nucleotide sequence ID" value="NZ_BAYW01000026.1"/>
</dbReference>
<dbReference type="EMBL" id="CAPB01000037">
    <property type="protein sequence ID" value="CCO95024.1"/>
    <property type="molecule type" value="Genomic_DNA"/>
</dbReference>
<dbReference type="NCBIfam" id="TIGR03357">
    <property type="entry name" value="VI_zyme"/>
    <property type="match status" value="1"/>
</dbReference>
<proteinExistence type="predicted"/>
<feature type="region of interest" description="Disordered" evidence="1">
    <location>
        <begin position="1"/>
        <end position="30"/>
    </location>
</feature>
<sequence length="188" mass="21577">MSQHSNEGHKLLHGGYRQRRQQEGLNVRDKMQPSLLDRLTDNAPDNPREAAHSTLISHSALRRNVLRDLQWLFNTINNEAQQDLSPFPHVQRSTLNFGISPLAGQRMSDIEWLDIQRKLSAAILNFEPRILPAGLQVRCVSDTRSLDLHNVLSIEIKGRLWCVPYPLEFLFRTDVDLENGHFALRDIG</sequence>
<feature type="domain" description="IraD/Gp25-like" evidence="2">
    <location>
        <begin position="60"/>
        <end position="164"/>
    </location>
</feature>
<dbReference type="InterPro" id="IPR053176">
    <property type="entry name" value="T6SS_TssE1-like"/>
</dbReference>
<dbReference type="PANTHER" id="PTHR38595:SF1">
    <property type="entry name" value="TYPE VI SECRETION SYSTEM COMPONENT TSSE1"/>
    <property type="match status" value="1"/>
</dbReference>
<evidence type="ECO:0000313" key="3">
    <source>
        <dbReference type="EMBL" id="CCO95024.1"/>
    </source>
</evidence>
<evidence type="ECO:0000259" key="2">
    <source>
        <dbReference type="Pfam" id="PF04965"/>
    </source>
</evidence>
<accession>A0A831A5Z1</accession>
<dbReference type="Pfam" id="PF04965">
    <property type="entry name" value="GPW_gp25"/>
    <property type="match status" value="1"/>
</dbReference>
<dbReference type="GeneID" id="97607159"/>
<dbReference type="InterPro" id="IPR007048">
    <property type="entry name" value="IraD/Gp25-like"/>
</dbReference>
<dbReference type="Proteomes" id="UP000013111">
    <property type="component" value="Unassembled WGS sequence"/>
</dbReference>
<dbReference type="InterPro" id="IPR017737">
    <property type="entry name" value="TssE1-like"/>
</dbReference>
<dbReference type="AlphaFoldDB" id="A0A831A5Z1"/>
<protein>
    <submittedName>
        <fullName evidence="3">Type VI secretion system, core protein</fullName>
    </submittedName>
</protein>
<evidence type="ECO:0000313" key="4">
    <source>
        <dbReference type="Proteomes" id="UP000013111"/>
    </source>
</evidence>
<dbReference type="SUPFAM" id="SSF160719">
    <property type="entry name" value="gpW/gp25-like"/>
    <property type="match status" value="1"/>
</dbReference>
<name>A0A831A5Z1_ERWAM</name>
<gene>
    <name evidence="3" type="ORF">BN437_3114</name>
</gene>
<comment type="caution">
    <text evidence="3">The sequence shown here is derived from an EMBL/GenBank/DDBJ whole genome shotgun (WGS) entry which is preliminary data.</text>
</comment>
<dbReference type="PANTHER" id="PTHR38595">
    <property type="entry name" value="CYTOPLASMIC PROTEIN-RELATED"/>
    <property type="match status" value="1"/>
</dbReference>
<reference evidence="3 4" key="2">
    <citation type="submission" date="2013-04" db="EMBL/GenBank/DDBJ databases">
        <title>Comparative genomics of 12 strains of Erwinia amylovora identifies a pan-genome with a large conserved core and provides insights into host specificity.</title>
        <authorList>
            <person name="Mann R.A."/>
            <person name="Smits T.H.M."/>
            <person name="Buehlmann A."/>
            <person name="Blom J."/>
            <person name="Goesmann A."/>
            <person name="Frey J.E."/>
            <person name="Plummer K.M."/>
            <person name="Beer S.V."/>
            <person name="Luck J."/>
            <person name="Duffy B."/>
            <person name="Rodoni B."/>
        </authorList>
    </citation>
    <scope>NUCLEOTIDE SEQUENCE [LARGE SCALE GENOMIC DNA]</scope>
    <source>
        <strain evidence="4">CFBP 1232</strain>
    </source>
</reference>
<reference evidence="3 4" key="1">
    <citation type="submission" date="2012-11" db="EMBL/GenBank/DDBJ databases">
        <authorList>
            <person name="Linke B."/>
        </authorList>
    </citation>
    <scope>NUCLEOTIDE SEQUENCE [LARGE SCALE GENOMIC DNA]</scope>
    <source>
        <strain evidence="4">CFBP 1232</strain>
    </source>
</reference>